<gene>
    <name evidence="2" type="ORF">BV898_08928</name>
</gene>
<dbReference type="AlphaFoldDB" id="A0A1W0WP14"/>
<feature type="region of interest" description="Disordered" evidence="1">
    <location>
        <begin position="162"/>
        <end position="188"/>
    </location>
</feature>
<sequence>MESDQSAHRGRDWLLHQTDTRTSTGSQMMMTAGETEDEPEDFLDYRLQISNHMGLTLDMIFRLAQVVSQVVIETQIGDALSPSQEDLLSIVAGTRPLILVAGTDEAPPQLQRHTMQEFDVDPQTTETSLNTDANESVLDLGEVHDMEGVDSWDEFVSSALNAQRSSSTDGDSGATSSDESQWWESSEGSRTRSRVYTVSATSGTGYLADHESMDQMDRISQLSESDFTRRRRRHTLDRMHRSLAVPPEDQYYPRTLADVRGQLALELLGPVRRPLRTHSVPGRLAPLTVVDVDVPPGRYGQVPQISGHQRSLSSSQTQHQLL</sequence>
<feature type="compositionally biased region" description="Low complexity" evidence="1">
    <location>
        <begin position="309"/>
        <end position="322"/>
    </location>
</feature>
<feature type="compositionally biased region" description="Basic and acidic residues" evidence="1">
    <location>
        <begin position="1"/>
        <end position="14"/>
    </location>
</feature>
<evidence type="ECO:0000313" key="3">
    <source>
        <dbReference type="Proteomes" id="UP000192578"/>
    </source>
</evidence>
<evidence type="ECO:0000256" key="1">
    <source>
        <dbReference type="SAM" id="MobiDB-lite"/>
    </source>
</evidence>
<comment type="caution">
    <text evidence="2">The sequence shown here is derived from an EMBL/GenBank/DDBJ whole genome shotgun (WGS) entry which is preliminary data.</text>
</comment>
<feature type="region of interest" description="Disordered" evidence="1">
    <location>
        <begin position="300"/>
        <end position="322"/>
    </location>
</feature>
<protein>
    <submittedName>
        <fullName evidence="2">Uncharacterized protein</fullName>
    </submittedName>
</protein>
<evidence type="ECO:0000313" key="2">
    <source>
        <dbReference type="EMBL" id="OQV16922.1"/>
    </source>
</evidence>
<feature type="compositionally biased region" description="Low complexity" evidence="1">
    <location>
        <begin position="165"/>
        <end position="188"/>
    </location>
</feature>
<feature type="region of interest" description="Disordered" evidence="1">
    <location>
        <begin position="1"/>
        <end position="26"/>
    </location>
</feature>
<accession>A0A1W0WP14</accession>
<keyword evidence="3" id="KW-1185">Reference proteome</keyword>
<organism evidence="2 3">
    <name type="scientific">Hypsibius exemplaris</name>
    <name type="common">Freshwater tardigrade</name>
    <dbReference type="NCBI Taxonomy" id="2072580"/>
    <lineage>
        <taxon>Eukaryota</taxon>
        <taxon>Metazoa</taxon>
        <taxon>Ecdysozoa</taxon>
        <taxon>Tardigrada</taxon>
        <taxon>Eutardigrada</taxon>
        <taxon>Parachela</taxon>
        <taxon>Hypsibioidea</taxon>
        <taxon>Hypsibiidae</taxon>
        <taxon>Hypsibius</taxon>
    </lineage>
</organism>
<dbReference type="OrthoDB" id="10651889at2759"/>
<dbReference type="EMBL" id="MTYJ01000068">
    <property type="protein sequence ID" value="OQV16922.1"/>
    <property type="molecule type" value="Genomic_DNA"/>
</dbReference>
<reference evidence="3" key="1">
    <citation type="submission" date="2017-01" db="EMBL/GenBank/DDBJ databases">
        <title>Comparative genomics of anhydrobiosis in the tardigrade Hypsibius dujardini.</title>
        <authorList>
            <person name="Yoshida Y."/>
            <person name="Koutsovoulos G."/>
            <person name="Laetsch D."/>
            <person name="Stevens L."/>
            <person name="Kumar S."/>
            <person name="Horikawa D."/>
            <person name="Ishino K."/>
            <person name="Komine S."/>
            <person name="Tomita M."/>
            <person name="Blaxter M."/>
            <person name="Arakawa K."/>
        </authorList>
    </citation>
    <scope>NUCLEOTIDE SEQUENCE [LARGE SCALE GENOMIC DNA]</scope>
    <source>
        <strain evidence="3">Z151</strain>
    </source>
</reference>
<dbReference type="Proteomes" id="UP000192578">
    <property type="component" value="Unassembled WGS sequence"/>
</dbReference>
<name>A0A1W0WP14_HYPEX</name>
<proteinExistence type="predicted"/>